<dbReference type="EMBL" id="FRBH01000003">
    <property type="protein sequence ID" value="SHK72130.1"/>
    <property type="molecule type" value="Genomic_DNA"/>
</dbReference>
<keyword evidence="1" id="KW-0732">Signal</keyword>
<name>A0A1M6USE9_9FLAO</name>
<evidence type="ECO:0000313" key="3">
    <source>
        <dbReference type="Proteomes" id="UP000184120"/>
    </source>
</evidence>
<feature type="signal peptide" evidence="1">
    <location>
        <begin position="1"/>
        <end position="19"/>
    </location>
</feature>
<evidence type="ECO:0000313" key="2">
    <source>
        <dbReference type="EMBL" id="SHK72130.1"/>
    </source>
</evidence>
<dbReference type="OrthoDB" id="1252924at2"/>
<evidence type="ECO:0000256" key="1">
    <source>
        <dbReference type="SAM" id="SignalP"/>
    </source>
</evidence>
<gene>
    <name evidence="2" type="ORF">SAMN05443634_10340</name>
</gene>
<accession>A0A1M6USE9</accession>
<proteinExistence type="predicted"/>
<protein>
    <submittedName>
        <fullName evidence="2">Uncharacterized protein</fullName>
    </submittedName>
</protein>
<feature type="chain" id="PRO_5013042468" evidence="1">
    <location>
        <begin position="20"/>
        <end position="259"/>
    </location>
</feature>
<dbReference type="STRING" id="1434701.SAMN05443634_10340"/>
<organism evidence="2 3">
    <name type="scientific">Chishuiella changwenlii</name>
    <dbReference type="NCBI Taxonomy" id="1434701"/>
    <lineage>
        <taxon>Bacteria</taxon>
        <taxon>Pseudomonadati</taxon>
        <taxon>Bacteroidota</taxon>
        <taxon>Flavobacteriia</taxon>
        <taxon>Flavobacteriales</taxon>
        <taxon>Weeksellaceae</taxon>
        <taxon>Chishuiella</taxon>
    </lineage>
</organism>
<sequence>MLKKLFYLSTILISMHSYAQVGINTNNPQGVLHINSTANNPTNTRTDDDVVVAANTGNVGIGHASPAVKLDVKTSGNSSSPVPGFKLVDGSQGEGKVLHSDANGVTSWRDVTLFNKNPVIGTFNWAAHTNIGNTGWNSISTISVPPGTHMIYIKIHVLNTPNNGFLRTYVGTRNLGRNNSNSNDNPLLGGTNFQPYVGKDFEMTQSFVYTNTEAHNVSLYFNLQSDSNAVRRSEYTYDRRTTFLGVNLIENYFMSMPAN</sequence>
<dbReference type="Proteomes" id="UP000184120">
    <property type="component" value="Unassembled WGS sequence"/>
</dbReference>
<dbReference type="RefSeq" id="WP_143147232.1">
    <property type="nucleotide sequence ID" value="NZ_BMFL01000020.1"/>
</dbReference>
<reference evidence="3" key="1">
    <citation type="submission" date="2016-11" db="EMBL/GenBank/DDBJ databases">
        <authorList>
            <person name="Varghese N."/>
            <person name="Submissions S."/>
        </authorList>
    </citation>
    <scope>NUCLEOTIDE SEQUENCE [LARGE SCALE GENOMIC DNA]</scope>
    <source>
        <strain evidence="3">DSM 27989</strain>
    </source>
</reference>
<dbReference type="AlphaFoldDB" id="A0A1M6USE9"/>